<comment type="caution">
    <text evidence="3">The sequence shown here is derived from an EMBL/GenBank/DDBJ whole genome shotgun (WGS) entry which is preliminary data.</text>
</comment>
<organism evidence="3 4">
    <name type="scientific">Sphingomonas faeni</name>
    <dbReference type="NCBI Taxonomy" id="185950"/>
    <lineage>
        <taxon>Bacteria</taxon>
        <taxon>Pseudomonadati</taxon>
        <taxon>Pseudomonadota</taxon>
        <taxon>Alphaproteobacteria</taxon>
        <taxon>Sphingomonadales</taxon>
        <taxon>Sphingomonadaceae</taxon>
        <taxon>Sphingomonas</taxon>
    </lineage>
</organism>
<feature type="transmembrane region" description="Helical" evidence="1">
    <location>
        <begin position="54"/>
        <end position="74"/>
    </location>
</feature>
<dbReference type="Proteomes" id="UP000244013">
    <property type="component" value="Unassembled WGS sequence"/>
</dbReference>
<keyword evidence="1" id="KW-0812">Transmembrane</keyword>
<evidence type="ECO:0000313" key="3">
    <source>
        <dbReference type="EMBL" id="PTW45106.1"/>
    </source>
</evidence>
<proteinExistence type="predicted"/>
<dbReference type="AlphaFoldDB" id="A0A2T5U0R8"/>
<evidence type="ECO:0000313" key="4">
    <source>
        <dbReference type="Proteomes" id="UP000244013"/>
    </source>
</evidence>
<evidence type="ECO:0000256" key="1">
    <source>
        <dbReference type="SAM" id="Phobius"/>
    </source>
</evidence>
<feature type="signal peptide" evidence="2">
    <location>
        <begin position="1"/>
        <end position="24"/>
    </location>
</feature>
<accession>A0A2T5U0R8</accession>
<protein>
    <submittedName>
        <fullName evidence="3">Uncharacterized protein</fullName>
    </submittedName>
</protein>
<gene>
    <name evidence="3" type="ORF">C8J25_108198</name>
</gene>
<keyword evidence="1" id="KW-0472">Membrane</keyword>
<name>A0A2T5U0R8_9SPHN</name>
<sequence length="83" mass="8051">MFIKSLTTASAGLMLLAAPVAANAASANPASSLSTIQSARAGTPTVKKSKVADGGFIIIALAAVAVGGGLYLAIDDGDDSDSN</sequence>
<dbReference type="GeneID" id="91007097"/>
<feature type="chain" id="PRO_5015495623" evidence="2">
    <location>
        <begin position="25"/>
        <end position="83"/>
    </location>
</feature>
<dbReference type="RefSeq" id="WP_244187140.1">
    <property type="nucleotide sequence ID" value="NZ_QAYE01000008.1"/>
</dbReference>
<evidence type="ECO:0000256" key="2">
    <source>
        <dbReference type="SAM" id="SignalP"/>
    </source>
</evidence>
<dbReference type="EMBL" id="QAYE01000008">
    <property type="protein sequence ID" value="PTW45106.1"/>
    <property type="molecule type" value="Genomic_DNA"/>
</dbReference>
<keyword evidence="1" id="KW-1133">Transmembrane helix</keyword>
<keyword evidence="2" id="KW-0732">Signal</keyword>
<reference evidence="3 4" key="1">
    <citation type="submission" date="2018-04" db="EMBL/GenBank/DDBJ databases">
        <title>Genomic Encyclopedia of Type Strains, Phase III (KMG-III): the genomes of soil and plant-associated and newly described type strains.</title>
        <authorList>
            <person name="Whitman W."/>
        </authorList>
    </citation>
    <scope>NUCLEOTIDE SEQUENCE [LARGE SCALE GENOMIC DNA]</scope>
    <source>
        <strain evidence="3 4">MA-olki</strain>
    </source>
</reference>